<sequence>MRTDIAPAEIALRSATVLPTARAAHGPLGPLDSTLCATVDGFYIRPLDIGHDASTLHRWFVEERAAFWNMRDKSVDEVAAFYQSVEDSGHARAWIGSQDGASAFLFESYDPAHDEAGEHYDVRPGDLGMHLFVGPAEKPVSGHTRRIFQALMRFLFECLDAERIVVEPDARNTRIHALNCAMGFVHVKNVSFREKTALLSFCTRADFYAALQKTTTKGPSAMTQPTTEASVQHIIPTPQQATEHLAPDVWHNANRMLVRKALAEFAHELIIEPQRVGDAPGEDHARYEVKSDDGMHVYNFEARQLALRHWGIRPESIVCARKGEQQPLDALTFILDVKGRLGIKEEMLPIYLDEISSTLYGAAYKAVKAGPETPDLLSADFQAIETAMSEGHPGFVANNGRLGFDAGDYRAFAPEAGSPIQIVWLAVHKDDAAFHSCSDLDYSRLMEEELGVPTIARFREVVEAHRCRFEDYHLMPAHPWQWFNKLSIAFAAYVATNRIICLGYGDDRYLAQQSIRTFFNVSDRSKRYVKTSLSILNMGFMRGLSPYYMSGTPAINDYINGLVSNDPYLKSHGFTILREVASLGFRNRYYEAAVQADSPFKKMFSALWRENPLIHAGEGQRLMTMAALLHTDRHGRALLPALIEASGVTTQAWLDCYMNAYLAPLVHCFYAHDLVFMPHGENLILVMENHVPMRAILKDIAEESAILNKDAKLPDNVKRLAVDVPESVKLLAIFIDVFDGFFRYVSEILVEHGCCCEDVFWNAVARCVARYQADHPQFTQKFAEYDLFAPEFLHSCLNRLQLGNNLQMVNLSDPAANLKMAGNLRNPLAERRAVLCESRTQTGSEVIEA</sequence>
<dbReference type="SUPFAM" id="SSF55729">
    <property type="entry name" value="Acyl-CoA N-acyltransferases (Nat)"/>
    <property type="match status" value="1"/>
</dbReference>
<dbReference type="PANTHER" id="PTHR34384">
    <property type="entry name" value="L-2,3-DIAMINOPROPANOATE--CITRATE LIGASE"/>
    <property type="match status" value="1"/>
</dbReference>
<dbReference type="Proteomes" id="UP000494363">
    <property type="component" value="Unassembled WGS sequence"/>
</dbReference>
<reference evidence="3 4" key="1">
    <citation type="submission" date="2020-04" db="EMBL/GenBank/DDBJ databases">
        <authorList>
            <person name="De Canck E."/>
        </authorList>
    </citation>
    <scope>NUCLEOTIDE SEQUENCE [LARGE SCALE GENOMIC DNA]</scope>
    <source>
        <strain evidence="3 4">LMG 29542</strain>
    </source>
</reference>
<organism evidence="3 4">
    <name type="scientific">Paraburkholderia humisilvae</name>
    <dbReference type="NCBI Taxonomy" id="627669"/>
    <lineage>
        <taxon>Bacteria</taxon>
        <taxon>Pseudomonadati</taxon>
        <taxon>Pseudomonadota</taxon>
        <taxon>Betaproteobacteria</taxon>
        <taxon>Burkholderiales</taxon>
        <taxon>Burkholderiaceae</taxon>
        <taxon>Paraburkholderia</taxon>
    </lineage>
</organism>
<dbReference type="SMART" id="SM01006">
    <property type="entry name" value="AlcB"/>
    <property type="match status" value="1"/>
</dbReference>
<dbReference type="InterPro" id="IPR016181">
    <property type="entry name" value="Acyl_CoA_acyltransferase"/>
</dbReference>
<dbReference type="EMBL" id="CADIKH010000125">
    <property type="protein sequence ID" value="CAB3774501.1"/>
    <property type="molecule type" value="Genomic_DNA"/>
</dbReference>
<dbReference type="InterPro" id="IPR037455">
    <property type="entry name" value="LucA/IucC-like"/>
</dbReference>
<gene>
    <name evidence="3" type="ORF">LMG29542_07878</name>
</gene>
<dbReference type="Pfam" id="PF13523">
    <property type="entry name" value="Acetyltransf_8"/>
    <property type="match status" value="1"/>
</dbReference>
<evidence type="ECO:0000313" key="3">
    <source>
        <dbReference type="EMBL" id="CAB3774501.1"/>
    </source>
</evidence>
<dbReference type="Pfam" id="PF04183">
    <property type="entry name" value="IucA_IucC"/>
    <property type="match status" value="1"/>
</dbReference>
<dbReference type="InterPro" id="IPR007310">
    <property type="entry name" value="Aerobactin_biosyn_IucA/IucC_N"/>
</dbReference>
<evidence type="ECO:0000256" key="1">
    <source>
        <dbReference type="ARBA" id="ARBA00004924"/>
    </source>
</evidence>
<dbReference type="PANTHER" id="PTHR34384:SF6">
    <property type="entry name" value="STAPHYLOFERRIN B SYNTHASE"/>
    <property type="match status" value="1"/>
</dbReference>
<evidence type="ECO:0000313" key="4">
    <source>
        <dbReference type="Proteomes" id="UP000494363"/>
    </source>
</evidence>
<dbReference type="Gene3D" id="1.10.510.40">
    <property type="match status" value="1"/>
</dbReference>
<dbReference type="GO" id="GO:0016881">
    <property type="term" value="F:acid-amino acid ligase activity"/>
    <property type="evidence" value="ECO:0007669"/>
    <property type="project" value="UniProtKB-ARBA"/>
</dbReference>
<dbReference type="Pfam" id="PF06276">
    <property type="entry name" value="FhuF"/>
    <property type="match status" value="1"/>
</dbReference>
<dbReference type="InterPro" id="IPR019432">
    <property type="entry name" value="Acyltransferase_MbtK/IucB-like"/>
</dbReference>
<name>A0A6J5F9N2_9BURK</name>
<accession>A0A6J5F9N2</accession>
<feature type="domain" description="Acyltransferase MbtK/IucB-like conserved" evidence="2">
    <location>
        <begin position="45"/>
        <end position="92"/>
    </location>
</feature>
<keyword evidence="4" id="KW-1185">Reference proteome</keyword>
<proteinExistence type="predicted"/>
<dbReference type="Gene3D" id="3.40.630.30">
    <property type="match status" value="1"/>
</dbReference>
<dbReference type="GO" id="GO:0016746">
    <property type="term" value="F:acyltransferase activity"/>
    <property type="evidence" value="ECO:0007669"/>
    <property type="project" value="InterPro"/>
</dbReference>
<evidence type="ECO:0000259" key="2">
    <source>
        <dbReference type="SMART" id="SM01006"/>
    </source>
</evidence>
<dbReference type="Gene3D" id="3.30.310.280">
    <property type="match status" value="1"/>
</dbReference>
<dbReference type="AlphaFoldDB" id="A0A6J5F9N2"/>
<protein>
    <recommendedName>
        <fullName evidence="2">Acyltransferase MbtK/IucB-like conserved domain-containing protein</fullName>
    </recommendedName>
</protein>
<comment type="pathway">
    <text evidence="1">Siderophore biosynthesis.</text>
</comment>
<dbReference type="GO" id="GO:0019290">
    <property type="term" value="P:siderophore biosynthetic process"/>
    <property type="evidence" value="ECO:0007669"/>
    <property type="project" value="InterPro"/>
</dbReference>
<dbReference type="InterPro" id="IPR022770">
    <property type="entry name" value="IucA/IucC-like_C"/>
</dbReference>
<dbReference type="Gene3D" id="6.10.250.3370">
    <property type="match status" value="1"/>
</dbReference>